<accession>A0A0A9A7F5</accession>
<organism evidence="1">
    <name type="scientific">Arundo donax</name>
    <name type="common">Giant reed</name>
    <name type="synonym">Donax arundinaceus</name>
    <dbReference type="NCBI Taxonomy" id="35708"/>
    <lineage>
        <taxon>Eukaryota</taxon>
        <taxon>Viridiplantae</taxon>
        <taxon>Streptophyta</taxon>
        <taxon>Embryophyta</taxon>
        <taxon>Tracheophyta</taxon>
        <taxon>Spermatophyta</taxon>
        <taxon>Magnoliopsida</taxon>
        <taxon>Liliopsida</taxon>
        <taxon>Poales</taxon>
        <taxon>Poaceae</taxon>
        <taxon>PACMAD clade</taxon>
        <taxon>Arundinoideae</taxon>
        <taxon>Arundineae</taxon>
        <taxon>Arundo</taxon>
    </lineage>
</organism>
<reference evidence="1" key="2">
    <citation type="journal article" date="2015" name="Data Brief">
        <title>Shoot transcriptome of the giant reed, Arundo donax.</title>
        <authorList>
            <person name="Barrero R.A."/>
            <person name="Guerrero F.D."/>
            <person name="Moolhuijzen P."/>
            <person name="Goolsby J.A."/>
            <person name="Tidwell J."/>
            <person name="Bellgard S.E."/>
            <person name="Bellgard M.I."/>
        </authorList>
    </citation>
    <scope>NUCLEOTIDE SEQUENCE</scope>
    <source>
        <tissue evidence="1">Shoot tissue taken approximately 20 cm above the soil surface</tissue>
    </source>
</reference>
<reference evidence="1" key="1">
    <citation type="submission" date="2014-09" db="EMBL/GenBank/DDBJ databases">
        <authorList>
            <person name="Magalhaes I.L.F."/>
            <person name="Oliveira U."/>
            <person name="Santos F.R."/>
            <person name="Vidigal T.H.D.A."/>
            <person name="Brescovit A.D."/>
            <person name="Santos A.J."/>
        </authorList>
    </citation>
    <scope>NUCLEOTIDE SEQUENCE</scope>
    <source>
        <tissue evidence="1">Shoot tissue taken approximately 20 cm above the soil surface</tissue>
    </source>
</reference>
<dbReference type="EMBL" id="GBRH01250311">
    <property type="protein sequence ID" value="JAD47584.1"/>
    <property type="molecule type" value="Transcribed_RNA"/>
</dbReference>
<sequence length="25" mass="2804">MLKNLIHPKVKSQKHAATYFSASGF</sequence>
<proteinExistence type="predicted"/>
<name>A0A0A9A7F5_ARUDO</name>
<evidence type="ECO:0000313" key="1">
    <source>
        <dbReference type="EMBL" id="JAD47584.1"/>
    </source>
</evidence>
<dbReference type="AlphaFoldDB" id="A0A0A9A7F5"/>
<protein>
    <submittedName>
        <fullName evidence="1">Uncharacterized protein</fullName>
    </submittedName>
</protein>